<dbReference type="AlphaFoldDB" id="A0A345E9P8"/>
<dbReference type="RefSeq" id="WP_114605076.1">
    <property type="nucleotide sequence ID" value="NZ_CP031148.1"/>
</dbReference>
<feature type="transmembrane region" description="Helical" evidence="1">
    <location>
        <begin position="64"/>
        <end position="87"/>
    </location>
</feature>
<dbReference type="Pfam" id="PF20587">
    <property type="entry name" value="DUF6789"/>
    <property type="match status" value="1"/>
</dbReference>
<keyword evidence="1" id="KW-1133">Transmembrane helix</keyword>
<evidence type="ECO:0000313" key="3">
    <source>
        <dbReference type="Proteomes" id="UP000252985"/>
    </source>
</evidence>
<name>A0A345E9P8_9EURY</name>
<dbReference type="Proteomes" id="UP000252985">
    <property type="component" value="Chromosome"/>
</dbReference>
<accession>A0A345E9P8</accession>
<dbReference type="GO" id="GO:0016301">
    <property type="term" value="F:kinase activity"/>
    <property type="evidence" value="ECO:0007669"/>
    <property type="project" value="UniProtKB-KW"/>
</dbReference>
<feature type="transmembrane region" description="Helical" evidence="1">
    <location>
        <begin position="136"/>
        <end position="153"/>
    </location>
</feature>
<reference evidence="2 3" key="1">
    <citation type="submission" date="2018-07" db="EMBL/GenBank/DDBJ databases">
        <title>Genome sequences of Haloplanus sp. CBA1112.</title>
        <authorList>
            <person name="Kim Y.B."/>
            <person name="Roh S.W."/>
        </authorList>
    </citation>
    <scope>NUCLEOTIDE SEQUENCE [LARGE SCALE GENOMIC DNA]</scope>
    <source>
        <strain evidence="2 3">CBA1112</strain>
    </source>
</reference>
<evidence type="ECO:0000313" key="2">
    <source>
        <dbReference type="EMBL" id="AXG08920.1"/>
    </source>
</evidence>
<dbReference type="GeneID" id="37285922"/>
<sequence>MSTTTETVGETGELGGNWQAGVLGGILGALAMGVLVLAMSPPVLAVAIPSLYGLAPPPNPGLGMIVHVSHGAVLGVVFAGLVGALGIEGTTRRVGLGAAWGVVTWVGLAALVMPVWLSVVGSPASPPFPNFALPSLLWHVVYGAVLGGVYAVTADRV</sequence>
<dbReference type="EMBL" id="CP031148">
    <property type="protein sequence ID" value="AXG08920.1"/>
    <property type="molecule type" value="Genomic_DNA"/>
</dbReference>
<gene>
    <name evidence="2" type="ORF">DU484_03050</name>
</gene>
<protein>
    <submittedName>
        <fullName evidence="2">Histidine kinase</fullName>
    </submittedName>
</protein>
<organism evidence="2 3">
    <name type="scientific">Haloplanus rubicundus</name>
    <dbReference type="NCBI Taxonomy" id="1547898"/>
    <lineage>
        <taxon>Archaea</taxon>
        <taxon>Methanobacteriati</taxon>
        <taxon>Methanobacteriota</taxon>
        <taxon>Stenosarchaea group</taxon>
        <taxon>Halobacteria</taxon>
        <taxon>Halobacteriales</taxon>
        <taxon>Haloferacaceae</taxon>
        <taxon>Haloplanus</taxon>
    </lineage>
</organism>
<keyword evidence="1" id="KW-0472">Membrane</keyword>
<proteinExistence type="predicted"/>
<keyword evidence="2" id="KW-0418">Kinase</keyword>
<evidence type="ECO:0000256" key="1">
    <source>
        <dbReference type="SAM" id="Phobius"/>
    </source>
</evidence>
<feature type="transmembrane region" description="Helical" evidence="1">
    <location>
        <begin position="20"/>
        <end position="44"/>
    </location>
</feature>
<keyword evidence="2" id="KW-0808">Transferase</keyword>
<dbReference type="InterPro" id="IPR046739">
    <property type="entry name" value="DUF6789"/>
</dbReference>
<feature type="transmembrane region" description="Helical" evidence="1">
    <location>
        <begin position="94"/>
        <end position="116"/>
    </location>
</feature>
<keyword evidence="1" id="KW-0812">Transmembrane</keyword>
<dbReference type="KEGG" id="haq:DU484_03050"/>